<keyword evidence="2" id="KW-1185">Reference proteome</keyword>
<keyword evidence="1" id="KW-0378">Hydrolase</keyword>
<dbReference type="GO" id="GO:0004386">
    <property type="term" value="F:helicase activity"/>
    <property type="evidence" value="ECO:0007669"/>
    <property type="project" value="UniProtKB-KW"/>
</dbReference>
<dbReference type="EMBL" id="JABANO010022215">
    <property type="protein sequence ID" value="KAF4725536.1"/>
    <property type="molecule type" value="Genomic_DNA"/>
</dbReference>
<sequence length="423" mass="46149">TNHQDKSVVTSLIQQILTEKQNGKKLSDFFKVTNERLRELEYCTVDRHSQLHPVHIAFSLQACLGEPFAGWWYDACKEMGGSDQISSFEDLRTVMRNLQRKAHALKQQRPYGYNSDGHFIGLNHQGQVYFAGNTNDGHLVSLQAQSLPQQHRPSQQLAYHIPGINSVTAATPALERQDQEQKKKPNCLRCYDRTGDHEDDTCPAPIPKNQESRCFCGSGRHKKEQCPVPSKKIVCTRCRNDPRAGPAHRSGMCPLSLEQLRGIKESKIPVTHFVTLSGGSVPTATAPAEPAISPPPTATALPQPEQVVNTAFGIEGCFAIQDGHGNGGDQFMETGSHPVATKVCVAPHLLADAILDSGAGRCYGQARYMKWLAAQPGVQLSWNNVAGGNAVGPVGNSLDVSGSCMLTIWPQKATNESGKVKIK</sequence>
<feature type="non-terminal residue" evidence="1">
    <location>
        <position position="1"/>
    </location>
</feature>
<comment type="caution">
    <text evidence="1">The sequence shown here is derived from an EMBL/GenBank/DDBJ whole genome shotgun (WGS) entry which is preliminary data.</text>
</comment>
<name>A0A7J6RYW7_PEROL</name>
<evidence type="ECO:0000313" key="2">
    <source>
        <dbReference type="Proteomes" id="UP000553632"/>
    </source>
</evidence>
<proteinExistence type="predicted"/>
<protein>
    <submittedName>
        <fullName evidence="1">ATPdependent RNA helicase</fullName>
    </submittedName>
</protein>
<feature type="non-terminal residue" evidence="1">
    <location>
        <position position="423"/>
    </location>
</feature>
<keyword evidence="1" id="KW-0347">Helicase</keyword>
<accession>A0A7J6RYW7</accession>
<keyword evidence="1" id="KW-0547">Nucleotide-binding</keyword>
<gene>
    <name evidence="1" type="primary">DDX10_4</name>
    <name evidence="1" type="ORF">FOZ63_009777</name>
</gene>
<dbReference type="Proteomes" id="UP000553632">
    <property type="component" value="Unassembled WGS sequence"/>
</dbReference>
<keyword evidence="1" id="KW-0067">ATP-binding</keyword>
<evidence type="ECO:0000313" key="1">
    <source>
        <dbReference type="EMBL" id="KAF4725536.1"/>
    </source>
</evidence>
<organism evidence="1 2">
    <name type="scientific">Perkinsus olseni</name>
    <name type="common">Perkinsus atlanticus</name>
    <dbReference type="NCBI Taxonomy" id="32597"/>
    <lineage>
        <taxon>Eukaryota</taxon>
        <taxon>Sar</taxon>
        <taxon>Alveolata</taxon>
        <taxon>Perkinsozoa</taxon>
        <taxon>Perkinsea</taxon>
        <taxon>Perkinsida</taxon>
        <taxon>Perkinsidae</taxon>
        <taxon>Perkinsus</taxon>
    </lineage>
</organism>
<reference evidence="1 2" key="1">
    <citation type="submission" date="2020-04" db="EMBL/GenBank/DDBJ databases">
        <title>Perkinsus olseni comparative genomics.</title>
        <authorList>
            <person name="Bogema D.R."/>
        </authorList>
    </citation>
    <scope>NUCLEOTIDE SEQUENCE [LARGE SCALE GENOMIC DNA]</scope>
    <source>
        <strain evidence="1 2">ATCC PRA-207</strain>
    </source>
</reference>
<dbReference type="AlphaFoldDB" id="A0A7J6RYW7"/>